<dbReference type="InterPro" id="IPR020845">
    <property type="entry name" value="AMP-binding_CS"/>
</dbReference>
<keyword evidence="3" id="KW-0436">Ligase</keyword>
<name>A0A231HB36_9NOCA</name>
<dbReference type="PANTHER" id="PTHR43767:SF7">
    <property type="entry name" value="MEDIUM_LONG-CHAIN-FATTY-ACID--COA LIGASE FADD8"/>
    <property type="match status" value="1"/>
</dbReference>
<evidence type="ECO:0000313" key="4">
    <source>
        <dbReference type="Proteomes" id="UP000215506"/>
    </source>
</evidence>
<reference evidence="3 4" key="1">
    <citation type="submission" date="2017-07" db="EMBL/GenBank/DDBJ databases">
        <title>First draft Genome Sequence of Nocardia cerradoensis isolated from human infection.</title>
        <authorList>
            <person name="Carrasco G."/>
        </authorList>
    </citation>
    <scope>NUCLEOTIDE SEQUENCE [LARGE SCALE GENOMIC DNA]</scope>
    <source>
        <strain evidence="3 4">CNM20130759</strain>
    </source>
</reference>
<dbReference type="PANTHER" id="PTHR43767">
    <property type="entry name" value="LONG-CHAIN-FATTY-ACID--COA LIGASE"/>
    <property type="match status" value="1"/>
</dbReference>
<evidence type="ECO:0000313" key="3">
    <source>
        <dbReference type="EMBL" id="OXR45937.1"/>
    </source>
</evidence>
<sequence>MPETETSTIDPATLLRLPTHNGHALLAGLRRHRREPVMTLGDTVLTGADVIDAISRYIAAFAAHEVGLGTPSALLALNRPEVLFILGAGQIAGHRRTALHPMGGLDDHVHVLTDAGITNLVIDPQPAFVRRARELADRVPELKRILVLGPVPEELADIGVDLISAAAEFTPEPIEAVDIPPDFVVSISYTGGTTGKPKGVIGTAGTMATMTQIQLSEWEWPQRPRFLICTPLSHAGAAFFLPVVLQGGQCVVLPRFDAGEVLRAIEEHRISATMLVPSMLYALLDHPDIDSRDLSSLETIYYGASSIDPKRLTQAIARFGPIFAQYYGQSEAPMVISYLGKDEHDEARLTSCGRPSAALRTGLIGTDGQRVAPGEVGEICVSGPLLAGGYLNLPEVTAETFRDGWLHTGDLAREDPDGFWHIVGRSKDMIVTGGFNVFPREVEDVIAADARVQGVAVVGVTDPRWGEAVTAAVVFDPATAADPDAVAAAIDDIQQDVKRRKGSVQAPKHVIVVDALPLTGLGKVDKKAVQVLVTAELDR</sequence>
<dbReference type="Pfam" id="PF13193">
    <property type="entry name" value="AMP-binding_C"/>
    <property type="match status" value="1"/>
</dbReference>
<feature type="domain" description="AMP-binding enzyme C-terminal" evidence="2">
    <location>
        <begin position="441"/>
        <end position="523"/>
    </location>
</feature>
<dbReference type="InterPro" id="IPR045851">
    <property type="entry name" value="AMP-bd_C_sf"/>
</dbReference>
<accession>A0A231HB36</accession>
<protein>
    <submittedName>
        <fullName evidence="3">Long-chain-fatty-acid--CoA ligase</fullName>
        <ecNumber evidence="3">6.2.1.3</ecNumber>
    </submittedName>
</protein>
<dbReference type="AlphaFoldDB" id="A0A231HB36"/>
<dbReference type="PROSITE" id="PS00455">
    <property type="entry name" value="AMP_BINDING"/>
    <property type="match status" value="1"/>
</dbReference>
<evidence type="ECO:0000259" key="2">
    <source>
        <dbReference type="Pfam" id="PF13193"/>
    </source>
</evidence>
<keyword evidence="4" id="KW-1185">Reference proteome</keyword>
<dbReference type="InterPro" id="IPR000873">
    <property type="entry name" value="AMP-dep_synth/lig_dom"/>
</dbReference>
<dbReference type="InterPro" id="IPR050237">
    <property type="entry name" value="ATP-dep_AMP-bd_enzyme"/>
</dbReference>
<dbReference type="EMBL" id="NGAF01000003">
    <property type="protein sequence ID" value="OXR45937.1"/>
    <property type="molecule type" value="Genomic_DNA"/>
</dbReference>
<dbReference type="Gene3D" id="3.40.50.12780">
    <property type="entry name" value="N-terminal domain of ligase-like"/>
    <property type="match status" value="1"/>
</dbReference>
<dbReference type="NCBIfam" id="NF004838">
    <property type="entry name" value="PRK06188.1"/>
    <property type="match status" value="1"/>
</dbReference>
<dbReference type="Pfam" id="PF00501">
    <property type="entry name" value="AMP-binding"/>
    <property type="match status" value="1"/>
</dbReference>
<dbReference type="EC" id="6.2.1.3" evidence="3"/>
<gene>
    <name evidence="3" type="primary">lcfB_5</name>
    <name evidence="3" type="ORF">B7C42_02230</name>
</gene>
<dbReference type="InterPro" id="IPR042099">
    <property type="entry name" value="ANL_N_sf"/>
</dbReference>
<dbReference type="RefSeq" id="WP_094025174.1">
    <property type="nucleotide sequence ID" value="NZ_NGAF01000003.1"/>
</dbReference>
<organism evidence="3 4">
    <name type="scientific">Nocardia cerradoensis</name>
    <dbReference type="NCBI Taxonomy" id="85688"/>
    <lineage>
        <taxon>Bacteria</taxon>
        <taxon>Bacillati</taxon>
        <taxon>Actinomycetota</taxon>
        <taxon>Actinomycetes</taxon>
        <taxon>Mycobacteriales</taxon>
        <taxon>Nocardiaceae</taxon>
        <taxon>Nocardia</taxon>
    </lineage>
</organism>
<dbReference type="Gene3D" id="3.30.300.30">
    <property type="match status" value="1"/>
</dbReference>
<evidence type="ECO:0000259" key="1">
    <source>
        <dbReference type="Pfam" id="PF00501"/>
    </source>
</evidence>
<comment type="caution">
    <text evidence="3">The sequence shown here is derived from an EMBL/GenBank/DDBJ whole genome shotgun (WGS) entry which is preliminary data.</text>
</comment>
<dbReference type="InterPro" id="IPR025110">
    <property type="entry name" value="AMP-bd_C"/>
</dbReference>
<dbReference type="Proteomes" id="UP000215506">
    <property type="component" value="Unassembled WGS sequence"/>
</dbReference>
<proteinExistence type="predicted"/>
<dbReference type="GO" id="GO:0004467">
    <property type="term" value="F:long-chain fatty acid-CoA ligase activity"/>
    <property type="evidence" value="ECO:0007669"/>
    <property type="project" value="UniProtKB-EC"/>
</dbReference>
<dbReference type="SUPFAM" id="SSF56801">
    <property type="entry name" value="Acetyl-CoA synthetase-like"/>
    <property type="match status" value="1"/>
</dbReference>
<feature type="domain" description="AMP-dependent synthetase/ligase" evidence="1">
    <location>
        <begin position="30"/>
        <end position="391"/>
    </location>
</feature>